<sequence>MDKQRIIDLLNQLSPILAGKEETIGKELRYPMPACQAVISVLQTKNALFGKSLKL</sequence>
<protein>
    <submittedName>
        <fullName evidence="1">Uncharacterized protein</fullName>
    </submittedName>
</protein>
<dbReference type="AlphaFoldDB" id="A0A0Z8IW41"/>
<reference evidence="1 2" key="1">
    <citation type="submission" date="2016-02" db="EMBL/GenBank/DDBJ databases">
        <authorList>
            <consortium name="Pathogen Informatics"/>
        </authorList>
    </citation>
    <scope>NUCLEOTIDE SEQUENCE [LARGE SCALE GENOMIC DNA]</scope>
    <source>
        <strain evidence="1 2">LSS78</strain>
    </source>
</reference>
<gene>
    <name evidence="1" type="ORF">ERS132440_00578</name>
</gene>
<evidence type="ECO:0000313" key="2">
    <source>
        <dbReference type="Proteomes" id="UP000074356"/>
    </source>
</evidence>
<proteinExistence type="predicted"/>
<organism evidence="1 2">
    <name type="scientific">Streptococcus suis</name>
    <dbReference type="NCBI Taxonomy" id="1307"/>
    <lineage>
        <taxon>Bacteria</taxon>
        <taxon>Bacillati</taxon>
        <taxon>Bacillota</taxon>
        <taxon>Bacilli</taxon>
        <taxon>Lactobacillales</taxon>
        <taxon>Streptococcaceae</taxon>
        <taxon>Streptococcus</taxon>
    </lineage>
</organism>
<name>A0A0Z8IW41_STRSU</name>
<evidence type="ECO:0000313" key="1">
    <source>
        <dbReference type="EMBL" id="CYV42703.1"/>
    </source>
</evidence>
<accession>A0A0Z8IW41</accession>
<dbReference type="EMBL" id="FIIB01000003">
    <property type="protein sequence ID" value="CYV42703.1"/>
    <property type="molecule type" value="Genomic_DNA"/>
</dbReference>
<dbReference type="RefSeq" id="WP_153596911.1">
    <property type="nucleotide sequence ID" value="NZ_CEHN01000012.1"/>
</dbReference>
<dbReference type="Proteomes" id="UP000074356">
    <property type="component" value="Unassembled WGS sequence"/>
</dbReference>